<dbReference type="Proteomes" id="UP001501867">
    <property type="component" value="Unassembled WGS sequence"/>
</dbReference>
<proteinExistence type="predicted"/>
<evidence type="ECO:0000313" key="3">
    <source>
        <dbReference type="Proteomes" id="UP001501867"/>
    </source>
</evidence>
<organism evidence="2 3">
    <name type="scientific">Streptomyces polychromogenes</name>
    <dbReference type="NCBI Taxonomy" id="67342"/>
    <lineage>
        <taxon>Bacteria</taxon>
        <taxon>Bacillati</taxon>
        <taxon>Actinomycetota</taxon>
        <taxon>Actinomycetes</taxon>
        <taxon>Kitasatosporales</taxon>
        <taxon>Streptomycetaceae</taxon>
        <taxon>Streptomyces</taxon>
    </lineage>
</organism>
<feature type="domain" description="NERD" evidence="1">
    <location>
        <begin position="119"/>
        <end position="161"/>
    </location>
</feature>
<protein>
    <submittedName>
        <fullName evidence="2">NERD domain-containing protein</fullName>
    </submittedName>
</protein>
<gene>
    <name evidence="2" type="ORF">GCM10010302_54620</name>
</gene>
<comment type="caution">
    <text evidence="2">The sequence shown here is derived from an EMBL/GenBank/DDBJ whole genome shotgun (WGS) entry which is preliminary data.</text>
</comment>
<keyword evidence="3" id="KW-1185">Reference proteome</keyword>
<dbReference type="EMBL" id="BAAABV010000023">
    <property type="protein sequence ID" value="GAA0308955.1"/>
    <property type="molecule type" value="Genomic_DNA"/>
</dbReference>
<reference evidence="2 3" key="1">
    <citation type="journal article" date="2019" name="Int. J. Syst. Evol. Microbiol.">
        <title>The Global Catalogue of Microorganisms (GCM) 10K type strain sequencing project: providing services to taxonomists for standard genome sequencing and annotation.</title>
        <authorList>
            <consortium name="The Broad Institute Genomics Platform"/>
            <consortium name="The Broad Institute Genome Sequencing Center for Infectious Disease"/>
            <person name="Wu L."/>
            <person name="Ma J."/>
        </authorList>
    </citation>
    <scope>NUCLEOTIDE SEQUENCE [LARGE SCALE GENOMIC DNA]</scope>
    <source>
        <strain evidence="2 3">JCM 4505</strain>
    </source>
</reference>
<dbReference type="Pfam" id="PF08378">
    <property type="entry name" value="NERD"/>
    <property type="match status" value="1"/>
</dbReference>
<accession>A0ABN0VKP0</accession>
<dbReference type="RefSeq" id="WP_344165043.1">
    <property type="nucleotide sequence ID" value="NZ_BAAABV010000023.1"/>
</dbReference>
<evidence type="ECO:0000313" key="2">
    <source>
        <dbReference type="EMBL" id="GAA0308955.1"/>
    </source>
</evidence>
<dbReference type="InterPro" id="IPR011528">
    <property type="entry name" value="NERD"/>
</dbReference>
<sequence>MRGLKVLPSGRPGRGRLYVNGPDGRAVAWYDRQTNRISVLSDDAREPVLAVLRPYLTGDWTIGPPPVPTPAELRRLHLAPDRDLAPNRPGETLLGELAYGTPGGGRTRHRMRRQLLAFQRVGAELDLLEAEDWRVVHDVPLPGGPGLLDHLLIGPPGVFALRTVPGRRQRAQAGDLLLTVGRSAPGPDPRWIRGAAACASRVLESPVTPVLTLTDASRVEVAPTLRDVLVLQPPTLTATLRAIPPTLKPPDVEALFTTARTRTTWTGER</sequence>
<name>A0ABN0VKP0_9ACTN</name>
<evidence type="ECO:0000259" key="1">
    <source>
        <dbReference type="Pfam" id="PF08378"/>
    </source>
</evidence>